<dbReference type="GO" id="GO:0005886">
    <property type="term" value="C:plasma membrane"/>
    <property type="evidence" value="ECO:0007669"/>
    <property type="project" value="TreeGrafter"/>
</dbReference>
<evidence type="ECO:0000313" key="14">
    <source>
        <dbReference type="Proteomes" id="UP000663879"/>
    </source>
</evidence>
<evidence type="ECO:0000256" key="2">
    <source>
        <dbReference type="ARBA" id="ARBA00022448"/>
    </source>
</evidence>
<keyword evidence="10 11" id="KW-0407">Ion channel</keyword>
<name>A0A813NBH5_9BILA</name>
<dbReference type="Pfam" id="PF00858">
    <property type="entry name" value="ASC"/>
    <property type="match status" value="1"/>
</dbReference>
<keyword evidence="2 11" id="KW-0813">Transport</keyword>
<keyword evidence="6" id="KW-0915">Sodium</keyword>
<evidence type="ECO:0000256" key="12">
    <source>
        <dbReference type="SAM" id="Phobius"/>
    </source>
</evidence>
<evidence type="ECO:0000256" key="7">
    <source>
        <dbReference type="ARBA" id="ARBA00023065"/>
    </source>
</evidence>
<keyword evidence="14" id="KW-1185">Reference proteome</keyword>
<dbReference type="InterPro" id="IPR001873">
    <property type="entry name" value="ENaC"/>
</dbReference>
<evidence type="ECO:0000256" key="3">
    <source>
        <dbReference type="ARBA" id="ARBA00022461"/>
    </source>
</evidence>
<reference evidence="13" key="1">
    <citation type="submission" date="2021-02" db="EMBL/GenBank/DDBJ databases">
        <authorList>
            <person name="Nowell W R."/>
        </authorList>
    </citation>
    <scope>NUCLEOTIDE SEQUENCE</scope>
    <source>
        <strain evidence="13">Ploen Becks lab</strain>
    </source>
</reference>
<dbReference type="Proteomes" id="UP000663879">
    <property type="component" value="Unassembled WGS sequence"/>
</dbReference>
<dbReference type="Gene3D" id="1.10.287.770">
    <property type="entry name" value="YojJ-like"/>
    <property type="match status" value="1"/>
</dbReference>
<keyword evidence="5 12" id="KW-1133">Transmembrane helix</keyword>
<evidence type="ECO:0000256" key="9">
    <source>
        <dbReference type="ARBA" id="ARBA00023201"/>
    </source>
</evidence>
<dbReference type="GO" id="GO:0015280">
    <property type="term" value="F:ligand-gated sodium channel activity"/>
    <property type="evidence" value="ECO:0007669"/>
    <property type="project" value="TreeGrafter"/>
</dbReference>
<dbReference type="EMBL" id="CAJNOC010000264">
    <property type="protein sequence ID" value="CAF0735692.1"/>
    <property type="molecule type" value="Genomic_DNA"/>
</dbReference>
<comment type="subcellular location">
    <subcellularLocation>
        <location evidence="1">Membrane</location>
        <topology evidence="1">Multi-pass membrane protein</topology>
    </subcellularLocation>
</comment>
<evidence type="ECO:0008006" key="15">
    <source>
        <dbReference type="Google" id="ProtNLM"/>
    </source>
</evidence>
<dbReference type="AlphaFoldDB" id="A0A813NBH5"/>
<accession>A0A813NBH5</accession>
<keyword evidence="3 11" id="KW-0894">Sodium channel</keyword>
<keyword evidence="4 11" id="KW-0812">Transmembrane</keyword>
<evidence type="ECO:0000256" key="5">
    <source>
        <dbReference type="ARBA" id="ARBA00022989"/>
    </source>
</evidence>
<evidence type="ECO:0000256" key="8">
    <source>
        <dbReference type="ARBA" id="ARBA00023136"/>
    </source>
</evidence>
<evidence type="ECO:0000256" key="4">
    <source>
        <dbReference type="ARBA" id="ARBA00022692"/>
    </source>
</evidence>
<proteinExistence type="inferred from homology"/>
<dbReference type="Gene3D" id="2.60.470.10">
    <property type="entry name" value="Acid-sensing ion channels like domains"/>
    <property type="match status" value="1"/>
</dbReference>
<evidence type="ECO:0000313" key="13">
    <source>
        <dbReference type="EMBL" id="CAF0735692.1"/>
    </source>
</evidence>
<organism evidence="13 14">
    <name type="scientific">Brachionus calyciflorus</name>
    <dbReference type="NCBI Taxonomy" id="104777"/>
    <lineage>
        <taxon>Eukaryota</taxon>
        <taxon>Metazoa</taxon>
        <taxon>Spiralia</taxon>
        <taxon>Gnathifera</taxon>
        <taxon>Rotifera</taxon>
        <taxon>Eurotatoria</taxon>
        <taxon>Monogononta</taxon>
        <taxon>Pseudotrocha</taxon>
        <taxon>Ploima</taxon>
        <taxon>Brachionidae</taxon>
        <taxon>Brachionus</taxon>
    </lineage>
</organism>
<comment type="similarity">
    <text evidence="11">Belongs to the amiloride-sensitive sodium channel (TC 1.A.6) family.</text>
</comment>
<keyword evidence="8 12" id="KW-0472">Membrane</keyword>
<comment type="caution">
    <text evidence="13">The sequence shown here is derived from an EMBL/GenBank/DDBJ whole genome shotgun (WGS) entry which is preliminary data.</text>
</comment>
<dbReference type="PANTHER" id="PTHR11690:SF248">
    <property type="entry name" value="PICKPOCKET 17, ISOFORM A"/>
    <property type="match status" value="1"/>
</dbReference>
<dbReference type="PANTHER" id="PTHR11690">
    <property type="entry name" value="AMILORIDE-SENSITIVE SODIUM CHANNEL-RELATED"/>
    <property type="match status" value="1"/>
</dbReference>
<evidence type="ECO:0000256" key="6">
    <source>
        <dbReference type="ARBA" id="ARBA00023053"/>
    </source>
</evidence>
<dbReference type="OrthoDB" id="6021021at2759"/>
<evidence type="ECO:0000256" key="11">
    <source>
        <dbReference type="RuleBase" id="RU000679"/>
    </source>
</evidence>
<keyword evidence="7 11" id="KW-0406">Ion transport</keyword>
<gene>
    <name evidence="13" type="ORF">OXX778_LOCUS3111</name>
</gene>
<keyword evidence="9 11" id="KW-0739">Sodium transport</keyword>
<protein>
    <recommendedName>
        <fullName evidence="15">Acid-sensing ion channel 1</fullName>
    </recommendedName>
</protein>
<dbReference type="PRINTS" id="PR01078">
    <property type="entry name" value="AMINACHANNEL"/>
</dbReference>
<sequence length="519" mass="58998">MSELKNEREFPQVEKIDHLKKPQSSVTIVAESFKNICSNTTAHAIPNIARSEIKIVTILWVFLLLGGTGATIYYVYDALTNFFSYPSSVNIDFMQLQLEDFPAVTFCNLNPFDSSSVSVKKYLEQSLEKNGLSSVIKGDESKSAIYQVNTAMKVLRANSMFDSKFNKSLIPKELNFNLESMMISCSFNGQTCTKDDFDNYRTFEYGNCFTFNVKNQKNGNSTVRQTSQTGAGSGLTLELFTGYPGIQDDYMDRRGIYLSVHNNSNKASTKFDGIKLPVGYSSEIGIKRNFYTRIGPPYSECRKNTSYFSEDDPTYYKNTLGVGIYSRKVCFEICLQNEFIIPKCNCSDPSVPITNDDQKLCSTLNETICVEDVRKFFDSKDLTKFCEDQCPRECDKVEYLYDINNSDYPSVYYYNVIKDQPNLKGKFEASGNLSYNLFKQSVLMVNVHYQELSYTFYEEIITYKVSDIIGSVGGQVGLFLGCSVLTFFEPLEFLLEVLFKIVNRSNRKSGTVVKPFNLE</sequence>
<evidence type="ECO:0000256" key="10">
    <source>
        <dbReference type="ARBA" id="ARBA00023303"/>
    </source>
</evidence>
<feature type="transmembrane region" description="Helical" evidence="12">
    <location>
        <begin position="55"/>
        <end position="76"/>
    </location>
</feature>
<evidence type="ECO:0000256" key="1">
    <source>
        <dbReference type="ARBA" id="ARBA00004141"/>
    </source>
</evidence>